<name>A0A6J5CUD1_9BURK</name>
<organism evidence="1 2">
    <name type="scientific">Paraburkholderia rhynchosiae</name>
    <dbReference type="NCBI Taxonomy" id="487049"/>
    <lineage>
        <taxon>Bacteria</taxon>
        <taxon>Pseudomonadati</taxon>
        <taxon>Pseudomonadota</taxon>
        <taxon>Betaproteobacteria</taxon>
        <taxon>Burkholderiales</taxon>
        <taxon>Burkholderiaceae</taxon>
        <taxon>Paraburkholderia</taxon>
    </lineage>
</organism>
<dbReference type="InterPro" id="IPR002347">
    <property type="entry name" value="SDR_fam"/>
</dbReference>
<dbReference type="SUPFAM" id="SSF51735">
    <property type="entry name" value="NAD(P)-binding Rossmann-fold domains"/>
    <property type="match status" value="1"/>
</dbReference>
<reference evidence="1 2" key="1">
    <citation type="submission" date="2020-04" db="EMBL/GenBank/DDBJ databases">
        <authorList>
            <person name="De Canck E."/>
        </authorList>
    </citation>
    <scope>NUCLEOTIDE SEQUENCE [LARGE SCALE GENOMIC DNA]</scope>
    <source>
        <strain evidence="1 2">LMG 27174</strain>
    </source>
</reference>
<dbReference type="AlphaFoldDB" id="A0A6J5CUD1"/>
<accession>A0A6J5CUD1</accession>
<sequence>MSENINGKVVVIIGASSGLGAETARHLAKEGAKVVHARGALIDSRQWRANWDSMEKPSCKPT</sequence>
<gene>
    <name evidence="1" type="ORF">LMG27174_07169</name>
</gene>
<evidence type="ECO:0000313" key="2">
    <source>
        <dbReference type="Proteomes" id="UP000494205"/>
    </source>
</evidence>
<dbReference type="Proteomes" id="UP000494205">
    <property type="component" value="Unassembled WGS sequence"/>
</dbReference>
<evidence type="ECO:0000313" key="1">
    <source>
        <dbReference type="EMBL" id="CAB3744384.1"/>
    </source>
</evidence>
<protein>
    <submittedName>
        <fullName evidence="1">Uncharacterized protein</fullName>
    </submittedName>
</protein>
<dbReference type="InterPro" id="IPR036291">
    <property type="entry name" value="NAD(P)-bd_dom_sf"/>
</dbReference>
<dbReference type="Gene3D" id="3.40.50.720">
    <property type="entry name" value="NAD(P)-binding Rossmann-like Domain"/>
    <property type="match status" value="1"/>
</dbReference>
<dbReference type="EMBL" id="CADIJZ010000070">
    <property type="protein sequence ID" value="CAB3744384.1"/>
    <property type="molecule type" value="Genomic_DNA"/>
</dbReference>
<dbReference type="Pfam" id="PF00106">
    <property type="entry name" value="adh_short"/>
    <property type="match status" value="1"/>
</dbReference>
<proteinExistence type="predicted"/>